<dbReference type="InterPro" id="IPR043714">
    <property type="entry name" value="DUF5655"/>
</dbReference>
<evidence type="ECO:0000259" key="1">
    <source>
        <dbReference type="Pfam" id="PF18899"/>
    </source>
</evidence>
<organism evidence="2 3">
    <name type="scientific">Xanthomonas campestris pv. badrii</name>
    <dbReference type="NCBI Taxonomy" id="149696"/>
    <lineage>
        <taxon>Bacteria</taxon>
        <taxon>Pseudomonadati</taxon>
        <taxon>Pseudomonadota</taxon>
        <taxon>Gammaproteobacteria</taxon>
        <taxon>Lysobacterales</taxon>
        <taxon>Lysobacteraceae</taxon>
        <taxon>Xanthomonas</taxon>
    </lineage>
</organism>
<accession>A0A7Z2ZJ88</accession>
<dbReference type="EMBL" id="CP051651">
    <property type="protein sequence ID" value="QJD69867.1"/>
    <property type="molecule type" value="Genomic_DNA"/>
</dbReference>
<feature type="domain" description="DUF5655" evidence="1">
    <location>
        <begin position="4"/>
        <end position="70"/>
    </location>
</feature>
<dbReference type="Pfam" id="PF18899">
    <property type="entry name" value="DUF5655"/>
    <property type="match status" value="1"/>
</dbReference>
<proteinExistence type="predicted"/>
<evidence type="ECO:0000313" key="2">
    <source>
        <dbReference type="EMBL" id="QJD69867.1"/>
    </source>
</evidence>
<dbReference type="Proteomes" id="UP000503498">
    <property type="component" value="Chromosome"/>
</dbReference>
<name>A0A7Z2ZJ88_XANCA</name>
<sequence>MLLRSHRVFADVIVMRDAVRLAIHLHRAANPALFIKHVSDGTRFTVVAKLRSVDELEAMRPFLVEAYEQSLA</sequence>
<reference evidence="2 3" key="2">
    <citation type="submission" date="2020-04" db="EMBL/GenBank/DDBJ databases">
        <authorList>
            <person name="Fomenkov A."/>
            <person name="Anton B.P."/>
            <person name="Roberts R.J."/>
        </authorList>
    </citation>
    <scope>NUCLEOTIDE SEQUENCE [LARGE SCALE GENOMIC DNA]</scope>
    <source>
        <strain evidence="2 3">NEB122</strain>
    </source>
</reference>
<protein>
    <recommendedName>
        <fullName evidence="1">DUF5655 domain-containing protein</fullName>
    </recommendedName>
</protein>
<gene>
    <name evidence="2" type="ORF">HG421_20715</name>
</gene>
<reference evidence="2 3" key="1">
    <citation type="submission" date="2020-04" db="EMBL/GenBank/DDBJ databases">
        <title>Genome-Wide Identification of 5-Methylcytosine Sites in Bacterial Genomes By High-Throughput Sequencing of MspJI Restriction Fragments.</title>
        <authorList>
            <person name="Wu V."/>
        </authorList>
    </citation>
    <scope>NUCLEOTIDE SEQUENCE [LARGE SCALE GENOMIC DNA]</scope>
    <source>
        <strain evidence="2 3">NEB122</strain>
    </source>
</reference>
<dbReference type="AlphaFoldDB" id="A0A7Z2ZJ88"/>
<evidence type="ECO:0000313" key="3">
    <source>
        <dbReference type="Proteomes" id="UP000503498"/>
    </source>
</evidence>